<keyword evidence="1" id="KW-0812">Transmembrane</keyword>
<feature type="transmembrane region" description="Helical" evidence="1">
    <location>
        <begin position="225"/>
        <end position="246"/>
    </location>
</feature>
<name>A0ABT3ZIX9_9BURK</name>
<gene>
    <name evidence="2" type="ORF">OVY01_01580</name>
</gene>
<dbReference type="EMBL" id="JAPMXC010000001">
    <property type="protein sequence ID" value="MCY0385953.1"/>
    <property type="molecule type" value="Genomic_DNA"/>
</dbReference>
<dbReference type="PANTHER" id="PTHR32251:SF17">
    <property type="entry name" value="STEROID 5-ALPHA REDUCTASE C-TERMINAL DOMAIN-CONTAINING PROTEIN"/>
    <property type="match status" value="1"/>
</dbReference>
<feature type="transmembrane region" description="Helical" evidence="1">
    <location>
        <begin position="39"/>
        <end position="62"/>
    </location>
</feature>
<dbReference type="InterPro" id="IPR010721">
    <property type="entry name" value="UstE-like"/>
</dbReference>
<evidence type="ECO:0000313" key="3">
    <source>
        <dbReference type="Proteomes" id="UP001082899"/>
    </source>
</evidence>
<dbReference type="PANTHER" id="PTHR32251">
    <property type="entry name" value="3-OXO-5-ALPHA-STEROID 4-DEHYDROGENASE"/>
    <property type="match status" value="1"/>
</dbReference>
<feature type="transmembrane region" description="Helical" evidence="1">
    <location>
        <begin position="120"/>
        <end position="142"/>
    </location>
</feature>
<sequence length="281" mass="30599">MNGPLVAGMALTSWVAMATVMALAWRVALRTGNAGWIDVFWTFGLGVIGVAAVGVLLSPWLPAASSFAPVAPRALLAAALLAAWSLRLGAHILGRTRRNDDDPRYAQLREEWGARYASRLFLFLQVQALAGVPLLLAVVVAAGRPGPFGDVQDGLALAVCLVAVAGEALSDRALRRFARAPHRREAVCETGPWRWSRHPNYFFEWLGWCAWPVLALHAGHPWGCITLLAPLLMYVLLVHVSGIPPLEAHMARSRGAAWRDYAARTPAFFPWPPRSARRPPA</sequence>
<reference evidence="2" key="1">
    <citation type="submission" date="2022-11" db="EMBL/GenBank/DDBJ databases">
        <title>Robbsia betulipollinis sp. nov., isolated from pollen of birch (Betula pendula).</title>
        <authorList>
            <person name="Shi H."/>
            <person name="Ambika Manirajan B."/>
            <person name="Ratering S."/>
            <person name="Geissler-Plaum R."/>
            <person name="Schnell S."/>
        </authorList>
    </citation>
    <scope>NUCLEOTIDE SEQUENCE</scope>
    <source>
        <strain evidence="2">Bb-Pol-6</strain>
    </source>
</reference>
<keyword evidence="1" id="KW-0472">Membrane</keyword>
<comment type="caution">
    <text evidence="2">The sequence shown here is derived from an EMBL/GenBank/DDBJ whole genome shotgun (WGS) entry which is preliminary data.</text>
</comment>
<dbReference type="Pfam" id="PF06966">
    <property type="entry name" value="DUF1295"/>
    <property type="match status" value="1"/>
</dbReference>
<dbReference type="Proteomes" id="UP001082899">
    <property type="component" value="Unassembled WGS sequence"/>
</dbReference>
<keyword evidence="3" id="KW-1185">Reference proteome</keyword>
<keyword evidence="1" id="KW-1133">Transmembrane helix</keyword>
<organism evidence="2 3">
    <name type="scientific">Robbsia betulipollinis</name>
    <dbReference type="NCBI Taxonomy" id="2981849"/>
    <lineage>
        <taxon>Bacteria</taxon>
        <taxon>Pseudomonadati</taxon>
        <taxon>Pseudomonadota</taxon>
        <taxon>Betaproteobacteria</taxon>
        <taxon>Burkholderiales</taxon>
        <taxon>Burkholderiaceae</taxon>
        <taxon>Robbsia</taxon>
    </lineage>
</organism>
<feature type="transmembrane region" description="Helical" evidence="1">
    <location>
        <begin position="74"/>
        <end position="94"/>
    </location>
</feature>
<accession>A0ABT3ZIX9</accession>
<dbReference type="Gene3D" id="1.20.120.1630">
    <property type="match status" value="1"/>
</dbReference>
<evidence type="ECO:0000313" key="2">
    <source>
        <dbReference type="EMBL" id="MCY0385953.1"/>
    </source>
</evidence>
<feature type="transmembrane region" description="Helical" evidence="1">
    <location>
        <begin position="6"/>
        <end position="27"/>
    </location>
</feature>
<protein>
    <submittedName>
        <fullName evidence="2">DUF1295 domain-containing protein</fullName>
    </submittedName>
</protein>
<proteinExistence type="predicted"/>
<evidence type="ECO:0000256" key="1">
    <source>
        <dbReference type="SAM" id="Phobius"/>
    </source>
</evidence>